<gene>
    <name evidence="2" type="ORF">GCM10009416_36610</name>
</gene>
<evidence type="ECO:0000259" key="1">
    <source>
        <dbReference type="Pfam" id="PF00535"/>
    </source>
</evidence>
<dbReference type="RefSeq" id="WP_343896832.1">
    <property type="nucleotide sequence ID" value="NZ_BAAAFZ010000060.1"/>
</dbReference>
<dbReference type="PANTHER" id="PTHR43179:SF7">
    <property type="entry name" value="RHAMNOSYLTRANSFERASE WBBL"/>
    <property type="match status" value="1"/>
</dbReference>
<dbReference type="Pfam" id="PF00535">
    <property type="entry name" value="Glycos_transf_2"/>
    <property type="match status" value="1"/>
</dbReference>
<dbReference type="Proteomes" id="UP001501588">
    <property type="component" value="Unassembled WGS sequence"/>
</dbReference>
<dbReference type="Gene3D" id="3.90.550.10">
    <property type="entry name" value="Spore Coat Polysaccharide Biosynthesis Protein SpsA, Chain A"/>
    <property type="match status" value="1"/>
</dbReference>
<evidence type="ECO:0000313" key="2">
    <source>
        <dbReference type="EMBL" id="GAA0595005.1"/>
    </source>
</evidence>
<organism evidence="2 3">
    <name type="scientific">Craurococcus roseus</name>
    <dbReference type="NCBI Taxonomy" id="77585"/>
    <lineage>
        <taxon>Bacteria</taxon>
        <taxon>Pseudomonadati</taxon>
        <taxon>Pseudomonadota</taxon>
        <taxon>Alphaproteobacteria</taxon>
        <taxon>Acetobacterales</taxon>
        <taxon>Acetobacteraceae</taxon>
        <taxon>Craurococcus</taxon>
    </lineage>
</organism>
<dbReference type="EMBL" id="BAAAFZ010000060">
    <property type="protein sequence ID" value="GAA0595005.1"/>
    <property type="molecule type" value="Genomic_DNA"/>
</dbReference>
<feature type="domain" description="Glycosyltransferase 2-like" evidence="1">
    <location>
        <begin position="493"/>
        <end position="655"/>
    </location>
</feature>
<name>A0ABP3QPS8_9PROT</name>
<dbReference type="InterPro" id="IPR029044">
    <property type="entry name" value="Nucleotide-diphossugar_trans"/>
</dbReference>
<proteinExistence type="predicted"/>
<evidence type="ECO:0000313" key="3">
    <source>
        <dbReference type="Proteomes" id="UP001501588"/>
    </source>
</evidence>
<dbReference type="SUPFAM" id="SSF53448">
    <property type="entry name" value="Nucleotide-diphospho-sugar transferases"/>
    <property type="match status" value="1"/>
</dbReference>
<dbReference type="InterPro" id="IPR001173">
    <property type="entry name" value="Glyco_trans_2-like"/>
</dbReference>
<keyword evidence="3" id="KW-1185">Reference proteome</keyword>
<dbReference type="PANTHER" id="PTHR43179">
    <property type="entry name" value="RHAMNOSYLTRANSFERASE WBBL"/>
    <property type="match status" value="1"/>
</dbReference>
<reference evidence="3" key="1">
    <citation type="journal article" date="2019" name="Int. J. Syst. Evol. Microbiol.">
        <title>The Global Catalogue of Microorganisms (GCM) 10K type strain sequencing project: providing services to taxonomists for standard genome sequencing and annotation.</title>
        <authorList>
            <consortium name="The Broad Institute Genomics Platform"/>
            <consortium name="The Broad Institute Genome Sequencing Center for Infectious Disease"/>
            <person name="Wu L."/>
            <person name="Ma J."/>
        </authorList>
    </citation>
    <scope>NUCLEOTIDE SEQUENCE [LARGE SCALE GENOMIC DNA]</scope>
    <source>
        <strain evidence="3">JCM 9933</strain>
    </source>
</reference>
<comment type="caution">
    <text evidence="2">The sequence shown here is derived from an EMBL/GenBank/DDBJ whole genome shotgun (WGS) entry which is preliminary data.</text>
</comment>
<sequence length="744" mass="77691">MAPADGATFSFQAGLVSLSDGIVLLGVEDPAGRLDPARVVASGETGPIRPPFSWHRVRTRGGAVLLLIAHAQAPLAAGAVLRLAQDGDGESTTPAATASIAARDGIAALLGTTEPAALLAALRFVSSKALGTLRRADDAGLARHCHRLAAALLDPARAARPVARAGEELVLWSLPDDGPPARRTAPQHTLLGPARLHRAPLAAGRAVLLPARHAATAGTILLPADGGGPVRLLPPPPAPLPSLTDLGRRTEPQARALHADALAALAAGDDAARRLLRDLRLVGGGEPARACAAPEHPFGGALDMAVADGEGGVFLRGWLRDPLGLVAGLTLRGPAGGGDRPLPLDALHRFARPDLTDTYADAPHGGAGREPGFAVHLPDAGGPCTGGQWSLRLRLTTGDTAHLVAPPGPAQPRAARDAVLAAVAPKHLTQALMRGCIAPATGRLHRAAMALRGAPEEVRIGGGGPARPQAALVVPLYRNLRFLRHQYAAFARDPSLRETAELVYVLDSPEQREDVEHMLRGLHAVCGMPLTLVVQAANHGYASACNAGAAAATAPVLALVNSDVVPAARGWLRPLLRELDRLSTGGRPAAVGPKLLFDDGSLQHAGLFFEAGPGGEWYNNHYWKGYPRFHPPAQAARPVPGVTGALLCLRRDAFEALGGVCTDYVVGDYEDSDLCLRLRAAGGEIAYMPEAELYHFERQSIREHGGYARTAACAYNRHLHHARWAPAIEALMARFPDAPSTLAA</sequence>
<accession>A0ABP3QPS8</accession>
<protein>
    <recommendedName>
        <fullName evidence="1">Glycosyltransferase 2-like domain-containing protein</fullName>
    </recommendedName>
</protein>